<keyword evidence="6 12" id="KW-0808">Transferase</keyword>
<evidence type="ECO:0000256" key="10">
    <source>
        <dbReference type="ARBA" id="ARBA00031306"/>
    </source>
</evidence>
<dbReference type="InterPro" id="IPR003374">
    <property type="entry name" value="ApbE-like_sf"/>
</dbReference>
<organism evidence="15 16">
    <name type="scientific">Guyparkeria halophila</name>
    <dbReference type="NCBI Taxonomy" id="47960"/>
    <lineage>
        <taxon>Bacteria</taxon>
        <taxon>Pseudomonadati</taxon>
        <taxon>Pseudomonadota</taxon>
        <taxon>Gammaproteobacteria</taxon>
        <taxon>Chromatiales</taxon>
        <taxon>Thioalkalibacteraceae</taxon>
        <taxon>Guyparkeria</taxon>
    </lineage>
</organism>
<keyword evidence="7 12" id="KW-0479">Metal-binding</keyword>
<gene>
    <name evidence="15" type="ORF">SR882_01715</name>
</gene>
<dbReference type="RefSeq" id="WP_322521629.1">
    <property type="nucleotide sequence ID" value="NZ_CP140153.1"/>
</dbReference>
<comment type="catalytic activity">
    <reaction evidence="11 12">
        <text>L-threonyl-[protein] + FAD = FMN-L-threonyl-[protein] + AMP + H(+)</text>
        <dbReference type="Rhea" id="RHEA:36847"/>
        <dbReference type="Rhea" id="RHEA-COMP:11060"/>
        <dbReference type="Rhea" id="RHEA-COMP:11061"/>
        <dbReference type="ChEBI" id="CHEBI:15378"/>
        <dbReference type="ChEBI" id="CHEBI:30013"/>
        <dbReference type="ChEBI" id="CHEBI:57692"/>
        <dbReference type="ChEBI" id="CHEBI:74257"/>
        <dbReference type="ChEBI" id="CHEBI:456215"/>
        <dbReference type="EC" id="2.7.1.180"/>
    </reaction>
</comment>
<comment type="cofactor">
    <cofactor evidence="1">
        <name>Mg(2+)</name>
        <dbReference type="ChEBI" id="CHEBI:18420"/>
    </cofactor>
</comment>
<dbReference type="Proteomes" id="UP001327459">
    <property type="component" value="Chromosome"/>
</dbReference>
<evidence type="ECO:0000256" key="5">
    <source>
        <dbReference type="ARBA" id="ARBA00022630"/>
    </source>
</evidence>
<evidence type="ECO:0000256" key="9">
    <source>
        <dbReference type="ARBA" id="ARBA00022842"/>
    </source>
</evidence>
<evidence type="ECO:0000256" key="12">
    <source>
        <dbReference type="PIRNR" id="PIRNR006268"/>
    </source>
</evidence>
<dbReference type="PANTHER" id="PTHR30040">
    <property type="entry name" value="THIAMINE BIOSYNTHESIS LIPOPROTEIN APBE"/>
    <property type="match status" value="1"/>
</dbReference>
<proteinExistence type="inferred from homology"/>
<evidence type="ECO:0000256" key="4">
    <source>
        <dbReference type="ARBA" id="ARBA00016337"/>
    </source>
</evidence>
<keyword evidence="14" id="KW-0732">Signal</keyword>
<feature type="chain" id="PRO_5047038845" description="FAD:protein FMN transferase" evidence="14">
    <location>
        <begin position="26"/>
        <end position="354"/>
    </location>
</feature>
<evidence type="ECO:0000256" key="11">
    <source>
        <dbReference type="ARBA" id="ARBA00048540"/>
    </source>
</evidence>
<evidence type="ECO:0000256" key="3">
    <source>
        <dbReference type="ARBA" id="ARBA00011955"/>
    </source>
</evidence>
<evidence type="ECO:0000313" key="16">
    <source>
        <dbReference type="Proteomes" id="UP001327459"/>
    </source>
</evidence>
<evidence type="ECO:0000256" key="2">
    <source>
        <dbReference type="ARBA" id="ARBA00008282"/>
    </source>
</evidence>
<keyword evidence="9 12" id="KW-0460">Magnesium</keyword>
<accession>A0ABZ0YZQ9</accession>
<dbReference type="PIRSF" id="PIRSF006268">
    <property type="entry name" value="ApbE"/>
    <property type="match status" value="1"/>
</dbReference>
<dbReference type="EC" id="2.7.1.180" evidence="3 12"/>
<evidence type="ECO:0000256" key="7">
    <source>
        <dbReference type="ARBA" id="ARBA00022723"/>
    </source>
</evidence>
<protein>
    <recommendedName>
        <fullName evidence="4 12">FAD:protein FMN transferase</fullName>
        <ecNumber evidence="3 12">2.7.1.180</ecNumber>
    </recommendedName>
    <alternativeName>
        <fullName evidence="10 12">Flavin transferase</fullName>
    </alternativeName>
</protein>
<evidence type="ECO:0000256" key="13">
    <source>
        <dbReference type="SAM" id="MobiDB-lite"/>
    </source>
</evidence>
<dbReference type="GO" id="GO:0016740">
    <property type="term" value="F:transferase activity"/>
    <property type="evidence" value="ECO:0007669"/>
    <property type="project" value="UniProtKB-KW"/>
</dbReference>
<feature type="region of interest" description="Disordered" evidence="13">
    <location>
        <begin position="333"/>
        <end position="354"/>
    </location>
</feature>
<dbReference type="Pfam" id="PF02424">
    <property type="entry name" value="ApbE"/>
    <property type="match status" value="1"/>
</dbReference>
<dbReference type="EMBL" id="CP140153">
    <property type="protein sequence ID" value="WQH16640.1"/>
    <property type="molecule type" value="Genomic_DNA"/>
</dbReference>
<sequence>MIDRRRRALLGGLAGLPLASLPGCAGEPTFTQAGFTVFGQVWTLRFADTPTEQVNAAVNAAQGIVEPLYRRLHPWRDSELTRLNRQLAEHGEAAASAEVRALIRAARPLFEASHGRFDPSIGGLIALWGFHRDAGDTPITPPAESVLDAWLADAPSLDDVRIDDERVITTNPRVQFDFNALAEGFAAEQVLDALKTAGITDCLLDSGGDLYTLGQAGRRDWQLGIRDPRGDPRGRETLGGVRVSGPHALCSSGSYERRLRYRGKRFGHIIDPLTARPTRHNSGTTVLGRDPVIADGAATALMLLSPAEAEQFARHLGLDGILLVTENGRPWRDAGMQSAMSTTPAGRAIDWHTP</sequence>
<dbReference type="Gene3D" id="3.10.520.10">
    <property type="entry name" value="ApbE-like domains"/>
    <property type="match status" value="1"/>
</dbReference>
<evidence type="ECO:0000256" key="1">
    <source>
        <dbReference type="ARBA" id="ARBA00001946"/>
    </source>
</evidence>
<keyword evidence="8 12" id="KW-0274">FAD</keyword>
<evidence type="ECO:0000256" key="8">
    <source>
        <dbReference type="ARBA" id="ARBA00022827"/>
    </source>
</evidence>
<evidence type="ECO:0000256" key="14">
    <source>
        <dbReference type="SAM" id="SignalP"/>
    </source>
</evidence>
<keyword evidence="16" id="KW-1185">Reference proteome</keyword>
<dbReference type="InterPro" id="IPR024932">
    <property type="entry name" value="ApbE"/>
</dbReference>
<dbReference type="SUPFAM" id="SSF143631">
    <property type="entry name" value="ApbE-like"/>
    <property type="match status" value="1"/>
</dbReference>
<feature type="signal peptide" evidence="14">
    <location>
        <begin position="1"/>
        <end position="25"/>
    </location>
</feature>
<evidence type="ECO:0000256" key="6">
    <source>
        <dbReference type="ARBA" id="ARBA00022679"/>
    </source>
</evidence>
<comment type="similarity">
    <text evidence="2 12">Belongs to the ApbE family.</text>
</comment>
<reference evidence="15 16" key="1">
    <citation type="submission" date="2023-11" db="EMBL/GenBank/DDBJ databases">
        <title>MicrobeMod: A computational toolkit for identifying prokaryotic methylation and restriction-modification with nanopore sequencing.</title>
        <authorList>
            <person name="Crits-Christoph A."/>
            <person name="Kang S.C."/>
            <person name="Lee H."/>
            <person name="Ostrov N."/>
        </authorList>
    </citation>
    <scope>NUCLEOTIDE SEQUENCE [LARGE SCALE GENOMIC DNA]</scope>
    <source>
        <strain evidence="15 16">ATCC 49870</strain>
    </source>
</reference>
<evidence type="ECO:0000313" key="15">
    <source>
        <dbReference type="EMBL" id="WQH16640.1"/>
    </source>
</evidence>
<name>A0ABZ0YZQ9_9GAMM</name>
<keyword evidence="5 12" id="KW-0285">Flavoprotein</keyword>
<dbReference type="PANTHER" id="PTHR30040:SF2">
    <property type="entry name" value="FAD:PROTEIN FMN TRANSFERASE"/>
    <property type="match status" value="1"/>
</dbReference>